<protein>
    <recommendedName>
        <fullName evidence="5">homocysteine desulfhydrase</fullName>
        <ecNumber evidence="5">4.4.1.2</ecNumber>
    </recommendedName>
    <alternativeName>
        <fullName evidence="6">Homocysteine desulfhydrase</fullName>
    </alternativeName>
</protein>
<sequence length="437" mass="47395">MTDHEVFEPEYDWQGYAFDTRQVHAGEYDDLNSGARVSPIAMTAGYRFGSFDDARGRFAGENDGLIYSRQRNPSGNVAEKRIASLEGGTEAIVVASGQAAITSALLSLAGSGDRIVSTASIYSGTRILFGRSFARFGVTVDYVWDENDDDEWDRLITPETKAIFSETIPNPKNDIVDIGRVAAVAKRHGIPFVVDNTIATPFLIRPFEHGADIVVHSSTKFFSGHGAAISGTIVDGGTFDWVGANRPFPLITQPAAPGLPSVAERYGNTAYARATREAVVNDIGPALSPFNSFLLHQGIETLSLRMERHLSNSVTIAEWLTTHPRVESVDYAGLPGNSRTELAQRLYGGRSGSVFSVTVRGGEQGARRFLDRLRVVSRMTNIGDTRSMALHPATTTHISFPQDLRDRLGISPGLIRLSIGIEDVGDLIADLDRALAP</sequence>
<dbReference type="Gene3D" id="3.40.640.10">
    <property type="entry name" value="Type I PLP-dependent aspartate aminotransferase-like (Major domain)"/>
    <property type="match status" value="1"/>
</dbReference>
<evidence type="ECO:0000313" key="11">
    <source>
        <dbReference type="EMBL" id="GGB13118.1"/>
    </source>
</evidence>
<dbReference type="Pfam" id="PF01053">
    <property type="entry name" value="Cys_Met_Meta_PP"/>
    <property type="match status" value="1"/>
</dbReference>
<evidence type="ECO:0000256" key="1">
    <source>
        <dbReference type="ARBA" id="ARBA00001933"/>
    </source>
</evidence>
<dbReference type="GO" id="GO:0005737">
    <property type="term" value="C:cytoplasm"/>
    <property type="evidence" value="ECO:0007669"/>
    <property type="project" value="TreeGrafter"/>
</dbReference>
<dbReference type="InterPro" id="IPR015422">
    <property type="entry name" value="PyrdxlP-dep_Trfase_small"/>
</dbReference>
<dbReference type="RefSeq" id="WP_229733437.1">
    <property type="nucleotide sequence ID" value="NZ_BMGB01000002.1"/>
</dbReference>
<comment type="similarity">
    <text evidence="2 10">Belongs to the trans-sulfuration enzymes family.</text>
</comment>
<comment type="caution">
    <text evidence="11">The sequence shown here is derived from an EMBL/GenBank/DDBJ whole genome shotgun (WGS) entry which is preliminary data.</text>
</comment>
<evidence type="ECO:0000256" key="7">
    <source>
        <dbReference type="ARBA" id="ARBA00048780"/>
    </source>
</evidence>
<dbReference type="GO" id="GO:0003961">
    <property type="term" value="F:O-acetylhomoserine aminocarboxypropyltransferase activity"/>
    <property type="evidence" value="ECO:0007669"/>
    <property type="project" value="TreeGrafter"/>
</dbReference>
<evidence type="ECO:0000256" key="3">
    <source>
        <dbReference type="ARBA" id="ARBA00022679"/>
    </source>
</evidence>
<evidence type="ECO:0000256" key="2">
    <source>
        <dbReference type="ARBA" id="ARBA00009077"/>
    </source>
</evidence>
<dbReference type="InterPro" id="IPR000277">
    <property type="entry name" value="Cys/Met-Metab_PyrdxlP-dep_enz"/>
</dbReference>
<dbReference type="InterPro" id="IPR006235">
    <property type="entry name" value="OAc-hSer/O-AcSer_sulfhydrylase"/>
</dbReference>
<dbReference type="GO" id="GO:0006535">
    <property type="term" value="P:cysteine biosynthetic process from serine"/>
    <property type="evidence" value="ECO:0007669"/>
    <property type="project" value="TreeGrafter"/>
</dbReference>
<keyword evidence="3" id="KW-0808">Transferase</keyword>
<keyword evidence="12" id="KW-1185">Reference proteome</keyword>
<dbReference type="GO" id="GO:0071269">
    <property type="term" value="P:L-homocysteine biosynthetic process"/>
    <property type="evidence" value="ECO:0007669"/>
    <property type="project" value="TreeGrafter"/>
</dbReference>
<dbReference type="GO" id="GO:0004124">
    <property type="term" value="F:cysteine synthase activity"/>
    <property type="evidence" value="ECO:0007669"/>
    <property type="project" value="TreeGrafter"/>
</dbReference>
<dbReference type="GO" id="GO:0030170">
    <property type="term" value="F:pyridoxal phosphate binding"/>
    <property type="evidence" value="ECO:0007669"/>
    <property type="project" value="InterPro"/>
</dbReference>
<dbReference type="CDD" id="cd00614">
    <property type="entry name" value="CGS_like"/>
    <property type="match status" value="1"/>
</dbReference>
<comment type="catalytic activity">
    <reaction evidence="7">
        <text>L-homocysteine + H2O = 2-oxobutanoate + hydrogen sulfide + NH4(+) + H(+)</text>
        <dbReference type="Rhea" id="RHEA:14501"/>
        <dbReference type="ChEBI" id="CHEBI:15377"/>
        <dbReference type="ChEBI" id="CHEBI:15378"/>
        <dbReference type="ChEBI" id="CHEBI:16763"/>
        <dbReference type="ChEBI" id="CHEBI:28938"/>
        <dbReference type="ChEBI" id="CHEBI:29919"/>
        <dbReference type="ChEBI" id="CHEBI:58199"/>
        <dbReference type="EC" id="4.4.1.2"/>
    </reaction>
    <physiologicalReaction direction="left-to-right" evidence="7">
        <dbReference type="Rhea" id="RHEA:14502"/>
    </physiologicalReaction>
</comment>
<comment type="catalytic activity">
    <reaction evidence="8">
        <text>L-methionine + H2O = methanethiol + 2-oxobutanoate + NH4(+)</text>
        <dbReference type="Rhea" id="RHEA:23800"/>
        <dbReference type="ChEBI" id="CHEBI:15377"/>
        <dbReference type="ChEBI" id="CHEBI:16007"/>
        <dbReference type="ChEBI" id="CHEBI:16763"/>
        <dbReference type="ChEBI" id="CHEBI:28938"/>
        <dbReference type="ChEBI" id="CHEBI:57844"/>
        <dbReference type="EC" id="4.4.1.11"/>
    </reaction>
    <physiologicalReaction direction="left-to-right" evidence="8">
        <dbReference type="Rhea" id="RHEA:23801"/>
    </physiologicalReaction>
</comment>
<proteinExistence type="inferred from homology"/>
<reference evidence="11" key="2">
    <citation type="submission" date="2020-09" db="EMBL/GenBank/DDBJ databases">
        <authorList>
            <person name="Sun Q."/>
            <person name="Zhou Y."/>
        </authorList>
    </citation>
    <scope>NUCLEOTIDE SEQUENCE</scope>
    <source>
        <strain evidence="11">CGMCC 1.12813</strain>
    </source>
</reference>
<dbReference type="EC" id="4.4.1.2" evidence="5"/>
<dbReference type="GO" id="GO:0018826">
    <property type="term" value="F:methionine gamma-lyase activity"/>
    <property type="evidence" value="ECO:0007669"/>
    <property type="project" value="UniProtKB-EC"/>
</dbReference>
<dbReference type="AlphaFoldDB" id="A0A916SQJ2"/>
<evidence type="ECO:0000256" key="9">
    <source>
        <dbReference type="PIRSR" id="PIRSR001434-2"/>
    </source>
</evidence>
<evidence type="ECO:0000256" key="8">
    <source>
        <dbReference type="ARBA" id="ARBA00052699"/>
    </source>
</evidence>
<reference evidence="11" key="1">
    <citation type="journal article" date="2014" name="Int. J. Syst. Evol. Microbiol.">
        <title>Complete genome sequence of Corynebacterium casei LMG S-19264T (=DSM 44701T), isolated from a smear-ripened cheese.</title>
        <authorList>
            <consortium name="US DOE Joint Genome Institute (JGI-PGF)"/>
            <person name="Walter F."/>
            <person name="Albersmeier A."/>
            <person name="Kalinowski J."/>
            <person name="Ruckert C."/>
        </authorList>
    </citation>
    <scope>NUCLEOTIDE SEQUENCE</scope>
    <source>
        <strain evidence="11">CGMCC 1.12813</strain>
    </source>
</reference>
<accession>A0A916SQJ2</accession>
<comment type="cofactor">
    <cofactor evidence="1 10">
        <name>pyridoxal 5'-phosphate</name>
        <dbReference type="ChEBI" id="CHEBI:597326"/>
    </cofactor>
</comment>
<evidence type="ECO:0000256" key="10">
    <source>
        <dbReference type="RuleBase" id="RU362118"/>
    </source>
</evidence>
<dbReference type="PIRSF" id="PIRSF001434">
    <property type="entry name" value="CGS"/>
    <property type="match status" value="1"/>
</dbReference>
<evidence type="ECO:0000256" key="4">
    <source>
        <dbReference type="ARBA" id="ARBA00022898"/>
    </source>
</evidence>
<dbReference type="PANTHER" id="PTHR43797:SF2">
    <property type="entry name" value="HOMOCYSTEINE_CYSTEINE SYNTHASE"/>
    <property type="match status" value="1"/>
</dbReference>
<dbReference type="PANTHER" id="PTHR43797">
    <property type="entry name" value="HOMOCYSTEINE/CYSTEINE SYNTHASE"/>
    <property type="match status" value="1"/>
</dbReference>
<evidence type="ECO:0000256" key="6">
    <source>
        <dbReference type="ARBA" id="ARBA00047199"/>
    </source>
</evidence>
<dbReference type="PROSITE" id="PS00868">
    <property type="entry name" value="CYS_MET_METAB_PP"/>
    <property type="match status" value="1"/>
</dbReference>
<dbReference type="InterPro" id="IPR054542">
    <property type="entry name" value="Cys_met_metab_PP"/>
</dbReference>
<keyword evidence="4 9" id="KW-0663">Pyridoxal phosphate</keyword>
<evidence type="ECO:0000256" key="5">
    <source>
        <dbReference type="ARBA" id="ARBA00047175"/>
    </source>
</evidence>
<evidence type="ECO:0000313" key="12">
    <source>
        <dbReference type="Proteomes" id="UP000606922"/>
    </source>
</evidence>
<dbReference type="EMBL" id="BMGB01000002">
    <property type="protein sequence ID" value="GGB13118.1"/>
    <property type="molecule type" value="Genomic_DNA"/>
</dbReference>
<feature type="modified residue" description="N6-(pyridoxal phosphate)lysine" evidence="9">
    <location>
        <position position="220"/>
    </location>
</feature>
<dbReference type="GO" id="GO:0047982">
    <property type="term" value="F:homocysteine desulfhydrase activity"/>
    <property type="evidence" value="ECO:0007669"/>
    <property type="project" value="UniProtKB-EC"/>
</dbReference>
<dbReference type="GO" id="GO:0019346">
    <property type="term" value="P:transsulfuration"/>
    <property type="evidence" value="ECO:0007669"/>
    <property type="project" value="InterPro"/>
</dbReference>
<name>A0A916SQJ2_9MICO</name>
<dbReference type="InterPro" id="IPR015424">
    <property type="entry name" value="PyrdxlP-dep_Trfase"/>
</dbReference>
<dbReference type="Gene3D" id="3.90.1150.10">
    <property type="entry name" value="Aspartate Aminotransferase, domain 1"/>
    <property type="match status" value="1"/>
</dbReference>
<dbReference type="InterPro" id="IPR015421">
    <property type="entry name" value="PyrdxlP-dep_Trfase_major"/>
</dbReference>
<dbReference type="SUPFAM" id="SSF53383">
    <property type="entry name" value="PLP-dependent transferases"/>
    <property type="match status" value="1"/>
</dbReference>
<organism evidence="11 12">
    <name type="scientific">Conyzicola nivalis</name>
    <dbReference type="NCBI Taxonomy" id="1477021"/>
    <lineage>
        <taxon>Bacteria</taxon>
        <taxon>Bacillati</taxon>
        <taxon>Actinomycetota</taxon>
        <taxon>Actinomycetes</taxon>
        <taxon>Micrococcales</taxon>
        <taxon>Microbacteriaceae</taxon>
        <taxon>Conyzicola</taxon>
    </lineage>
</organism>
<dbReference type="FunFam" id="3.40.640.10:FF:000046">
    <property type="entry name" value="Cystathionine gamma-lyase"/>
    <property type="match status" value="1"/>
</dbReference>
<gene>
    <name evidence="11" type="ORF">GCM10010979_29430</name>
</gene>
<dbReference type="Proteomes" id="UP000606922">
    <property type="component" value="Unassembled WGS sequence"/>
</dbReference>